<organism evidence="2 3">
    <name type="scientific">Zasmidium cellare ATCC 36951</name>
    <dbReference type="NCBI Taxonomy" id="1080233"/>
    <lineage>
        <taxon>Eukaryota</taxon>
        <taxon>Fungi</taxon>
        <taxon>Dikarya</taxon>
        <taxon>Ascomycota</taxon>
        <taxon>Pezizomycotina</taxon>
        <taxon>Dothideomycetes</taxon>
        <taxon>Dothideomycetidae</taxon>
        <taxon>Mycosphaerellales</taxon>
        <taxon>Mycosphaerellaceae</taxon>
        <taxon>Zasmidium</taxon>
    </lineage>
</organism>
<evidence type="ECO:0000313" key="2">
    <source>
        <dbReference type="EMBL" id="KAF2168774.1"/>
    </source>
</evidence>
<dbReference type="Pfam" id="PF06985">
    <property type="entry name" value="HET"/>
    <property type="match status" value="1"/>
</dbReference>
<protein>
    <recommendedName>
        <fullName evidence="1">Heterokaryon incompatibility domain-containing protein</fullName>
    </recommendedName>
</protein>
<accession>A0A6A6CNS4</accession>
<dbReference type="PANTHER" id="PTHR10622:SF10">
    <property type="entry name" value="HET DOMAIN-CONTAINING PROTEIN"/>
    <property type="match status" value="1"/>
</dbReference>
<dbReference type="InterPro" id="IPR010730">
    <property type="entry name" value="HET"/>
</dbReference>
<dbReference type="EMBL" id="ML993589">
    <property type="protein sequence ID" value="KAF2168774.1"/>
    <property type="molecule type" value="Genomic_DNA"/>
</dbReference>
<dbReference type="Proteomes" id="UP000799537">
    <property type="component" value="Unassembled WGS sequence"/>
</dbReference>
<proteinExistence type="predicted"/>
<sequence length="259" mass="29964">MRLINVQTLELEEFDANPPRYAILSHRWVGREVSYEHYPDPQTRTGASFEKISKFCEIVRTGFKISGRVQEPVAWAWVDTCCIDKRSSAELSEAINSMWYWYSNAEFCVAYLFDVADSETSISTSEWFQRGWTLQELLAPRNVIFFDQAWEIISDKWGCYEIICETTGIPPERLLSGNARRASVAQKMSWASGRVTTRREDQAYCLFGLFDVNLPLLYGEHDRAFTRLQKAIVLQSDDESIFACGYTHVTWNGRTSRTR</sequence>
<dbReference type="OrthoDB" id="674604at2759"/>
<dbReference type="PANTHER" id="PTHR10622">
    <property type="entry name" value="HET DOMAIN-CONTAINING PROTEIN"/>
    <property type="match status" value="1"/>
</dbReference>
<evidence type="ECO:0000313" key="3">
    <source>
        <dbReference type="Proteomes" id="UP000799537"/>
    </source>
</evidence>
<reference evidence="2" key="1">
    <citation type="journal article" date="2020" name="Stud. Mycol.">
        <title>101 Dothideomycetes genomes: a test case for predicting lifestyles and emergence of pathogens.</title>
        <authorList>
            <person name="Haridas S."/>
            <person name="Albert R."/>
            <person name="Binder M."/>
            <person name="Bloem J."/>
            <person name="Labutti K."/>
            <person name="Salamov A."/>
            <person name="Andreopoulos B."/>
            <person name="Baker S."/>
            <person name="Barry K."/>
            <person name="Bills G."/>
            <person name="Bluhm B."/>
            <person name="Cannon C."/>
            <person name="Castanera R."/>
            <person name="Culley D."/>
            <person name="Daum C."/>
            <person name="Ezra D."/>
            <person name="Gonzalez J."/>
            <person name="Henrissat B."/>
            <person name="Kuo A."/>
            <person name="Liang C."/>
            <person name="Lipzen A."/>
            <person name="Lutzoni F."/>
            <person name="Magnuson J."/>
            <person name="Mondo S."/>
            <person name="Nolan M."/>
            <person name="Ohm R."/>
            <person name="Pangilinan J."/>
            <person name="Park H.-J."/>
            <person name="Ramirez L."/>
            <person name="Alfaro M."/>
            <person name="Sun H."/>
            <person name="Tritt A."/>
            <person name="Yoshinaga Y."/>
            <person name="Zwiers L.-H."/>
            <person name="Turgeon B."/>
            <person name="Goodwin S."/>
            <person name="Spatafora J."/>
            <person name="Crous P."/>
            <person name="Grigoriev I."/>
        </authorList>
    </citation>
    <scope>NUCLEOTIDE SEQUENCE</scope>
    <source>
        <strain evidence="2">ATCC 36951</strain>
    </source>
</reference>
<dbReference type="RefSeq" id="XP_033669663.1">
    <property type="nucleotide sequence ID" value="XM_033816403.1"/>
</dbReference>
<dbReference type="AlphaFoldDB" id="A0A6A6CNS4"/>
<evidence type="ECO:0000259" key="1">
    <source>
        <dbReference type="Pfam" id="PF06985"/>
    </source>
</evidence>
<gene>
    <name evidence="2" type="ORF">M409DRAFT_65182</name>
</gene>
<keyword evidence="3" id="KW-1185">Reference proteome</keyword>
<dbReference type="GeneID" id="54569675"/>
<feature type="domain" description="Heterokaryon incompatibility" evidence="1">
    <location>
        <begin position="21"/>
        <end position="116"/>
    </location>
</feature>
<name>A0A6A6CNS4_ZASCE</name>